<dbReference type="Pfam" id="PF02588">
    <property type="entry name" value="YitT_membrane"/>
    <property type="match status" value="1"/>
</dbReference>
<protein>
    <submittedName>
        <fullName evidence="6">Membrane protein</fullName>
    </submittedName>
</protein>
<keyword evidence="7" id="KW-1185">Reference proteome</keyword>
<accession>A0A6S6QRG4</accession>
<name>A0A6S6QRG4_9FIRM</name>
<dbReference type="InterPro" id="IPR003740">
    <property type="entry name" value="YitT"/>
</dbReference>
<organism evidence="6 7">
    <name type="scientific">Anaerocolumna cellulosilytica</name>
    <dbReference type="NCBI Taxonomy" id="433286"/>
    <lineage>
        <taxon>Bacteria</taxon>
        <taxon>Bacillati</taxon>
        <taxon>Bacillota</taxon>
        <taxon>Clostridia</taxon>
        <taxon>Lachnospirales</taxon>
        <taxon>Lachnospiraceae</taxon>
        <taxon>Anaerocolumna</taxon>
    </lineage>
</organism>
<reference evidence="6 7" key="1">
    <citation type="journal article" date="2016" name="Int. J. Syst. Evol. Microbiol.">
        <title>Descriptions of Anaerotaenia torta gen. nov., sp. nov. and Anaerocolumna cellulosilytica gen. nov., sp. nov. isolated from a methanogenic reactor of cattle waste.</title>
        <authorList>
            <person name="Uek A."/>
            <person name="Ohtaki Y."/>
            <person name="Kaku N."/>
            <person name="Ueki K."/>
        </authorList>
    </citation>
    <scope>NUCLEOTIDE SEQUENCE [LARGE SCALE GENOMIC DNA]</scope>
    <source>
        <strain evidence="6 7">SN021</strain>
    </source>
</reference>
<evidence type="ECO:0000256" key="4">
    <source>
        <dbReference type="ARBA" id="ARBA00022989"/>
    </source>
</evidence>
<dbReference type="AlphaFoldDB" id="A0A6S6QRG4"/>
<dbReference type="InterPro" id="IPR051461">
    <property type="entry name" value="UPF0750_membrane"/>
</dbReference>
<comment type="subcellular location">
    <subcellularLocation>
        <location evidence="1">Cell membrane</location>
        <topology evidence="1">Multi-pass membrane protein</topology>
    </subcellularLocation>
</comment>
<evidence type="ECO:0000256" key="3">
    <source>
        <dbReference type="ARBA" id="ARBA00022692"/>
    </source>
</evidence>
<dbReference type="PANTHER" id="PTHR33545">
    <property type="entry name" value="UPF0750 MEMBRANE PROTEIN YITT-RELATED"/>
    <property type="match status" value="1"/>
</dbReference>
<proteinExistence type="predicted"/>
<dbReference type="Proteomes" id="UP000515561">
    <property type="component" value="Chromosome"/>
</dbReference>
<keyword evidence="4" id="KW-1133">Transmembrane helix</keyword>
<keyword evidence="3" id="KW-0812">Transmembrane</keyword>
<dbReference type="EMBL" id="AP023367">
    <property type="protein sequence ID" value="BCJ93933.1"/>
    <property type="molecule type" value="Genomic_DNA"/>
</dbReference>
<sequence length="237" mass="26075">MKMKRMFLNFLKSYKELLTPSKVCFMLLGLGISSFGVYNIHQQTNITEGGVIGMILLLNHWTGISPSILSPVLDILCYGFAFQFLGGNFIKVSIVSTLSLAGFFKLWEQFPPILPNLTNYPLAAALIGGMFVGIGVGLVVRQGGSSGGDDALALAISKSTRCRIARAYLATDITVLLFSLSYIPMNRIAYSLVTVTVSSFLIDFVQNVSRKGKRDAVKEIQEEACELYEDILESEEY</sequence>
<dbReference type="GO" id="GO:0005886">
    <property type="term" value="C:plasma membrane"/>
    <property type="evidence" value="ECO:0007669"/>
    <property type="project" value="UniProtKB-SubCell"/>
</dbReference>
<evidence type="ECO:0000256" key="1">
    <source>
        <dbReference type="ARBA" id="ARBA00004651"/>
    </source>
</evidence>
<evidence type="ECO:0000313" key="7">
    <source>
        <dbReference type="Proteomes" id="UP000515561"/>
    </source>
</evidence>
<evidence type="ECO:0000256" key="5">
    <source>
        <dbReference type="ARBA" id="ARBA00023136"/>
    </source>
</evidence>
<evidence type="ECO:0000313" key="6">
    <source>
        <dbReference type="EMBL" id="BCJ93933.1"/>
    </source>
</evidence>
<gene>
    <name evidence="6" type="ORF">acsn021_15020</name>
</gene>
<keyword evidence="5" id="KW-0472">Membrane</keyword>
<dbReference type="PANTHER" id="PTHR33545:SF10">
    <property type="entry name" value="UPF0750 MEMBRANE PROTEIN YPJC"/>
    <property type="match status" value="1"/>
</dbReference>
<dbReference type="KEGG" id="acel:acsn021_15020"/>
<keyword evidence="2" id="KW-1003">Cell membrane</keyword>
<evidence type="ECO:0000256" key="2">
    <source>
        <dbReference type="ARBA" id="ARBA00022475"/>
    </source>
</evidence>